<keyword evidence="3 7" id="KW-1133">Transmembrane helix</keyword>
<dbReference type="PANTHER" id="PTHR33048:SF108">
    <property type="entry name" value="INTEGRAL MEMBRANE PROTEIN"/>
    <property type="match status" value="1"/>
</dbReference>
<comment type="caution">
    <text evidence="9">The sequence shown here is derived from an EMBL/GenBank/DDBJ whole genome shotgun (WGS) entry which is preliminary data.</text>
</comment>
<dbReference type="GO" id="GO:0016020">
    <property type="term" value="C:membrane"/>
    <property type="evidence" value="ECO:0007669"/>
    <property type="project" value="UniProtKB-SubCell"/>
</dbReference>
<dbReference type="EMBL" id="MU842815">
    <property type="protein sequence ID" value="KAK2034291.1"/>
    <property type="molecule type" value="Genomic_DNA"/>
</dbReference>
<evidence type="ECO:0000256" key="5">
    <source>
        <dbReference type="ARBA" id="ARBA00038359"/>
    </source>
</evidence>
<proteinExistence type="inferred from homology"/>
<sequence>MASSTGPIGAAPPPPGETPNFDSPRDVGHTSHIVFTSFIQAIVVFFFALRIYVKLSVNGKFRLEDWSCMVGWMFTVIMNSAVLMKIHYGLGYHIWEITKGNFEQLQKVSWTREAAEKDVFADGIQLQWMYISSLLYSPAAFFTKTSILLLTVRVFSVDAAVARSLHLLLVFFLICYIPAEVAKASVCIPVQSFWDQSITNFKCIDQTKLFLYDSSLSAFSDLIILIVPMVLASRLRVSTLKKIKIVALLGTGGVGVAVTIYRLYLVKNYDFSMDPTMDFVPLDWTVAGEVGIGIVCACFPSINHVLEQRAAARAASNPKPRGLLLWWRETSKKCHDVLSSWGQAHASWMPGFKRTKEEKFDSVVGVDATPDSENGESKKVDYDVELAAFVASHPDPHPGELVHSGAGGHAQTWLSPLPIIRRGSPFKLNRGP</sequence>
<feature type="transmembrane region" description="Helical" evidence="7">
    <location>
        <begin position="135"/>
        <end position="155"/>
    </location>
</feature>
<feature type="transmembrane region" description="Helical" evidence="7">
    <location>
        <begin position="167"/>
        <end position="194"/>
    </location>
</feature>
<gene>
    <name evidence="9" type="ORF">LX32DRAFT_648525</name>
</gene>
<evidence type="ECO:0000256" key="3">
    <source>
        <dbReference type="ARBA" id="ARBA00022989"/>
    </source>
</evidence>
<comment type="subcellular location">
    <subcellularLocation>
        <location evidence="1">Membrane</location>
        <topology evidence="1">Multi-pass membrane protein</topology>
    </subcellularLocation>
</comment>
<keyword evidence="10" id="KW-1185">Reference proteome</keyword>
<feature type="transmembrane region" description="Helical" evidence="7">
    <location>
        <begin position="214"/>
        <end position="233"/>
    </location>
</feature>
<evidence type="ECO:0000259" key="8">
    <source>
        <dbReference type="Pfam" id="PF20684"/>
    </source>
</evidence>
<evidence type="ECO:0000256" key="7">
    <source>
        <dbReference type="SAM" id="Phobius"/>
    </source>
</evidence>
<feature type="transmembrane region" description="Helical" evidence="7">
    <location>
        <begin position="245"/>
        <end position="264"/>
    </location>
</feature>
<dbReference type="InterPro" id="IPR052337">
    <property type="entry name" value="SAT4-like"/>
</dbReference>
<dbReference type="Pfam" id="PF20684">
    <property type="entry name" value="Fung_rhodopsin"/>
    <property type="match status" value="1"/>
</dbReference>
<dbReference type="PANTHER" id="PTHR33048">
    <property type="entry name" value="PTH11-LIKE INTEGRAL MEMBRANE PROTEIN (AFU_ORTHOLOGUE AFUA_5G11245)"/>
    <property type="match status" value="1"/>
</dbReference>
<keyword evidence="2 7" id="KW-0812">Transmembrane</keyword>
<feature type="region of interest" description="Disordered" evidence="6">
    <location>
        <begin position="1"/>
        <end position="23"/>
    </location>
</feature>
<organism evidence="9 10">
    <name type="scientific">Colletotrichum zoysiae</name>
    <dbReference type="NCBI Taxonomy" id="1216348"/>
    <lineage>
        <taxon>Eukaryota</taxon>
        <taxon>Fungi</taxon>
        <taxon>Dikarya</taxon>
        <taxon>Ascomycota</taxon>
        <taxon>Pezizomycotina</taxon>
        <taxon>Sordariomycetes</taxon>
        <taxon>Hypocreomycetidae</taxon>
        <taxon>Glomerellales</taxon>
        <taxon>Glomerellaceae</taxon>
        <taxon>Colletotrichum</taxon>
        <taxon>Colletotrichum graminicola species complex</taxon>
    </lineage>
</organism>
<evidence type="ECO:0000256" key="6">
    <source>
        <dbReference type="SAM" id="MobiDB-lite"/>
    </source>
</evidence>
<keyword evidence="4 7" id="KW-0472">Membrane</keyword>
<evidence type="ECO:0000256" key="2">
    <source>
        <dbReference type="ARBA" id="ARBA00022692"/>
    </source>
</evidence>
<evidence type="ECO:0000256" key="1">
    <source>
        <dbReference type="ARBA" id="ARBA00004141"/>
    </source>
</evidence>
<name>A0AAD9HS59_9PEZI</name>
<evidence type="ECO:0000256" key="4">
    <source>
        <dbReference type="ARBA" id="ARBA00023136"/>
    </source>
</evidence>
<protein>
    <recommendedName>
        <fullName evidence="8">Rhodopsin domain-containing protein</fullName>
    </recommendedName>
</protein>
<reference evidence="9" key="1">
    <citation type="submission" date="2021-06" db="EMBL/GenBank/DDBJ databases">
        <title>Comparative genomics, transcriptomics and evolutionary studies reveal genomic signatures of adaptation to plant cell wall in hemibiotrophic fungi.</title>
        <authorList>
            <consortium name="DOE Joint Genome Institute"/>
            <person name="Baroncelli R."/>
            <person name="Diaz J.F."/>
            <person name="Benocci T."/>
            <person name="Peng M."/>
            <person name="Battaglia E."/>
            <person name="Haridas S."/>
            <person name="Andreopoulos W."/>
            <person name="Labutti K."/>
            <person name="Pangilinan J."/>
            <person name="Floch G.L."/>
            <person name="Makela M.R."/>
            <person name="Henrissat B."/>
            <person name="Grigoriev I.V."/>
            <person name="Crouch J.A."/>
            <person name="De Vries R.P."/>
            <person name="Sukno S.A."/>
            <person name="Thon M.R."/>
        </authorList>
    </citation>
    <scope>NUCLEOTIDE SEQUENCE</scope>
    <source>
        <strain evidence="9">MAFF235873</strain>
    </source>
</reference>
<dbReference type="InterPro" id="IPR049326">
    <property type="entry name" value="Rhodopsin_dom_fungi"/>
</dbReference>
<feature type="transmembrane region" description="Helical" evidence="7">
    <location>
        <begin position="65"/>
        <end position="86"/>
    </location>
</feature>
<evidence type="ECO:0000313" key="10">
    <source>
        <dbReference type="Proteomes" id="UP001232148"/>
    </source>
</evidence>
<feature type="transmembrane region" description="Helical" evidence="7">
    <location>
        <begin position="33"/>
        <end position="53"/>
    </location>
</feature>
<evidence type="ECO:0000313" key="9">
    <source>
        <dbReference type="EMBL" id="KAK2034291.1"/>
    </source>
</evidence>
<comment type="similarity">
    <text evidence="5">Belongs to the SAT4 family.</text>
</comment>
<feature type="transmembrane region" description="Helical" evidence="7">
    <location>
        <begin position="284"/>
        <end position="306"/>
    </location>
</feature>
<accession>A0AAD9HS59</accession>
<dbReference type="AlphaFoldDB" id="A0AAD9HS59"/>
<feature type="domain" description="Rhodopsin" evidence="8">
    <location>
        <begin position="49"/>
        <end position="307"/>
    </location>
</feature>
<dbReference type="Proteomes" id="UP001232148">
    <property type="component" value="Unassembled WGS sequence"/>
</dbReference>